<dbReference type="PANTHER" id="PTHR11071">
    <property type="entry name" value="PEPTIDYL-PROLYL CIS-TRANS ISOMERASE"/>
    <property type="match status" value="1"/>
</dbReference>
<dbReference type="GO" id="GO:0005737">
    <property type="term" value="C:cytoplasm"/>
    <property type="evidence" value="ECO:0007669"/>
    <property type="project" value="TreeGrafter"/>
</dbReference>
<evidence type="ECO:0000313" key="5">
    <source>
        <dbReference type="Proteomes" id="UP001280121"/>
    </source>
</evidence>
<keyword evidence="2" id="KW-0413">Isomerase</keyword>
<proteinExistence type="inferred from homology"/>
<comment type="caution">
    <text evidence="4">The sequence shown here is derived from an EMBL/GenBank/DDBJ whole genome shotgun (WGS) entry which is preliminary data.</text>
</comment>
<sequence>MELFTDNTPITMENFQALCTGEKGINKVGKLLHNKGLTFHCMVPGYMVHGGDITNGNGTGGDYIYGPIFTDEKEAYRFQYPINGQNRHSRQQVPVLHLYQQG</sequence>
<dbReference type="GO" id="GO:0006457">
    <property type="term" value="P:protein folding"/>
    <property type="evidence" value="ECO:0007669"/>
    <property type="project" value="TreeGrafter"/>
</dbReference>
<dbReference type="Proteomes" id="UP001280121">
    <property type="component" value="Unassembled WGS sequence"/>
</dbReference>
<dbReference type="EC" id="5.2.1.8" evidence="2"/>
<evidence type="ECO:0000259" key="3">
    <source>
        <dbReference type="PROSITE" id="PS50072"/>
    </source>
</evidence>
<comment type="catalytic activity">
    <reaction evidence="2">
        <text>[protein]-peptidylproline (omega=180) = [protein]-peptidylproline (omega=0)</text>
        <dbReference type="Rhea" id="RHEA:16237"/>
        <dbReference type="Rhea" id="RHEA-COMP:10747"/>
        <dbReference type="Rhea" id="RHEA-COMP:10748"/>
        <dbReference type="ChEBI" id="CHEBI:83833"/>
        <dbReference type="ChEBI" id="CHEBI:83834"/>
        <dbReference type="EC" id="5.2.1.8"/>
    </reaction>
</comment>
<evidence type="ECO:0000256" key="1">
    <source>
        <dbReference type="ARBA" id="ARBA00007365"/>
    </source>
</evidence>
<dbReference type="SUPFAM" id="SSF50891">
    <property type="entry name" value="Cyclophilin-like"/>
    <property type="match status" value="1"/>
</dbReference>
<dbReference type="AlphaFoldDB" id="A0AAD9TYZ3"/>
<dbReference type="GO" id="GO:0003755">
    <property type="term" value="F:peptidyl-prolyl cis-trans isomerase activity"/>
    <property type="evidence" value="ECO:0007669"/>
    <property type="project" value="UniProtKB-UniRule"/>
</dbReference>
<comment type="function">
    <text evidence="2">PPIases accelerate the folding of proteins. It catalyzes the cis-trans isomerization of proline imidic peptide bonds in oligopeptides.</text>
</comment>
<dbReference type="InterPro" id="IPR029000">
    <property type="entry name" value="Cyclophilin-like_dom_sf"/>
</dbReference>
<dbReference type="Pfam" id="PF00160">
    <property type="entry name" value="Pro_isomerase"/>
    <property type="match status" value="1"/>
</dbReference>
<feature type="domain" description="PPIase cyclophilin-type" evidence="3">
    <location>
        <begin position="1"/>
        <end position="90"/>
    </location>
</feature>
<protein>
    <recommendedName>
        <fullName evidence="2">Peptidyl-prolyl cis-trans isomerase</fullName>
        <shortName evidence="2">PPIase</shortName>
        <ecNumber evidence="2">5.2.1.8</ecNumber>
    </recommendedName>
</protein>
<comment type="similarity">
    <text evidence="1 2">Belongs to the cyclophilin-type PPIase family.</text>
</comment>
<evidence type="ECO:0000256" key="2">
    <source>
        <dbReference type="RuleBase" id="RU363019"/>
    </source>
</evidence>
<dbReference type="PRINTS" id="PR00153">
    <property type="entry name" value="CSAPPISMRASE"/>
</dbReference>
<reference evidence="4" key="1">
    <citation type="journal article" date="2023" name="Plant J.">
        <title>Genome sequences and population genomics provide insights into the demographic history, inbreeding, and mutation load of two 'living fossil' tree species of Dipteronia.</title>
        <authorList>
            <person name="Feng Y."/>
            <person name="Comes H.P."/>
            <person name="Chen J."/>
            <person name="Zhu S."/>
            <person name="Lu R."/>
            <person name="Zhang X."/>
            <person name="Li P."/>
            <person name="Qiu J."/>
            <person name="Olsen K.M."/>
            <person name="Qiu Y."/>
        </authorList>
    </citation>
    <scope>NUCLEOTIDE SEQUENCE</scope>
    <source>
        <strain evidence="4">KIB01</strain>
    </source>
</reference>
<accession>A0AAD9TYZ3</accession>
<organism evidence="4 5">
    <name type="scientific">Dipteronia dyeriana</name>
    <dbReference type="NCBI Taxonomy" id="168575"/>
    <lineage>
        <taxon>Eukaryota</taxon>
        <taxon>Viridiplantae</taxon>
        <taxon>Streptophyta</taxon>
        <taxon>Embryophyta</taxon>
        <taxon>Tracheophyta</taxon>
        <taxon>Spermatophyta</taxon>
        <taxon>Magnoliopsida</taxon>
        <taxon>eudicotyledons</taxon>
        <taxon>Gunneridae</taxon>
        <taxon>Pentapetalae</taxon>
        <taxon>rosids</taxon>
        <taxon>malvids</taxon>
        <taxon>Sapindales</taxon>
        <taxon>Sapindaceae</taxon>
        <taxon>Hippocastanoideae</taxon>
        <taxon>Acereae</taxon>
        <taxon>Dipteronia</taxon>
    </lineage>
</organism>
<dbReference type="GO" id="GO:0016018">
    <property type="term" value="F:cyclosporin A binding"/>
    <property type="evidence" value="ECO:0007669"/>
    <property type="project" value="TreeGrafter"/>
</dbReference>
<dbReference type="EMBL" id="JANJYI010000006">
    <property type="protein sequence ID" value="KAK2644722.1"/>
    <property type="molecule type" value="Genomic_DNA"/>
</dbReference>
<keyword evidence="2" id="KW-0697">Rotamase</keyword>
<evidence type="ECO:0000313" key="4">
    <source>
        <dbReference type="EMBL" id="KAK2644722.1"/>
    </source>
</evidence>
<dbReference type="PANTHER" id="PTHR11071:SF561">
    <property type="entry name" value="PEPTIDYL-PROLYL CIS-TRANS ISOMERASE D-RELATED"/>
    <property type="match status" value="1"/>
</dbReference>
<dbReference type="Gene3D" id="2.40.100.10">
    <property type="entry name" value="Cyclophilin-like"/>
    <property type="match status" value="1"/>
</dbReference>
<keyword evidence="5" id="KW-1185">Reference proteome</keyword>
<name>A0AAD9TYZ3_9ROSI</name>
<dbReference type="InterPro" id="IPR002130">
    <property type="entry name" value="Cyclophilin-type_PPIase_dom"/>
</dbReference>
<gene>
    <name evidence="4" type="ORF">Ddye_019917</name>
</gene>
<dbReference type="PROSITE" id="PS50072">
    <property type="entry name" value="CSA_PPIASE_2"/>
    <property type="match status" value="1"/>
</dbReference>